<sequence>MPWAGASVRVEYPAAGAAASLWLRGPGTGFPQQLAKSLRWPAATDLTSCALPSVGDRSAGLRISRVMVAGVRSQRRASFSALICQANLPGQKSQCRVARLVRLRVATWRLAAGAAGALDQLRCRSACSDSGLIGCEYVRSRLHIGFRFRMASLQRRRQRGNVRRSLRIRPSLAQRGAQLPHAQHRRKACRCSVSGAGTAPEAGGLGQGVSSNDNTMPGFSTARLSRPLLVSSVVTVTP</sequence>
<accession>A0A8D6UVE8</accession>
<dbReference type="Proteomes" id="UP000835287">
    <property type="component" value="Chromosome"/>
</dbReference>
<reference evidence="3 4" key="1">
    <citation type="submission" date="2021-02" db="EMBL/GenBank/DDBJ databases">
        <authorList>
            <person name="Pothier F. J."/>
        </authorList>
    </citation>
    <scope>NUCLEOTIDE SEQUENCE [LARGE SCALE GENOMIC DNA]</scope>
    <source>
        <strain evidence="1 4">301</strain>
        <strain evidence="2 3">CFBP 1159</strain>
    </source>
</reference>
<evidence type="ECO:0000313" key="4">
    <source>
        <dbReference type="Proteomes" id="UP000835287"/>
    </source>
</evidence>
<dbReference type="EMBL" id="HG992338">
    <property type="protein sequence ID" value="CAE6729435.1"/>
    <property type="molecule type" value="Genomic_DNA"/>
</dbReference>
<evidence type="ECO:0000313" key="3">
    <source>
        <dbReference type="Proteomes" id="UP000835243"/>
    </source>
</evidence>
<dbReference type="AlphaFoldDB" id="A0A8D6UVE8"/>
<proteinExistence type="predicted"/>
<gene>
    <name evidence="2" type="ORF">CFBP1159_11490</name>
    <name evidence="1" type="ORF">XAC301_11460</name>
</gene>
<organism evidence="2 3">
    <name type="scientific">Xanthomonas arboricola pv. corylina</name>
    <dbReference type="NCBI Taxonomy" id="487821"/>
    <lineage>
        <taxon>Bacteria</taxon>
        <taxon>Pseudomonadati</taxon>
        <taxon>Pseudomonadota</taxon>
        <taxon>Gammaproteobacteria</taxon>
        <taxon>Lysobacterales</taxon>
        <taxon>Lysobacteraceae</taxon>
        <taxon>Xanthomonas</taxon>
    </lineage>
</organism>
<name>A0A8D6UVE8_9XANT</name>
<dbReference type="EMBL" id="HG992341">
    <property type="protein sequence ID" value="CAE6729672.1"/>
    <property type="molecule type" value="Genomic_DNA"/>
</dbReference>
<evidence type="ECO:0000313" key="1">
    <source>
        <dbReference type="EMBL" id="CAE6729399.1"/>
    </source>
</evidence>
<evidence type="ECO:0000313" key="2">
    <source>
        <dbReference type="EMBL" id="CAE6729655.1"/>
    </source>
</evidence>
<dbReference type="Proteomes" id="UP000835243">
    <property type="component" value="Chromosome"/>
</dbReference>
<dbReference type="EMBL" id="HG992341">
    <property type="protein sequence ID" value="CAE6729655.1"/>
    <property type="molecule type" value="Genomic_DNA"/>
</dbReference>
<keyword evidence="4" id="KW-1185">Reference proteome</keyword>
<protein>
    <submittedName>
        <fullName evidence="2">Uncharacterized protein</fullName>
    </submittedName>
</protein>
<dbReference type="EMBL" id="HG992338">
    <property type="protein sequence ID" value="CAE6729399.1"/>
    <property type="molecule type" value="Genomic_DNA"/>
</dbReference>